<dbReference type="Proteomes" id="UP000261811">
    <property type="component" value="Unassembled WGS sequence"/>
</dbReference>
<evidence type="ECO:0000313" key="3">
    <source>
        <dbReference type="Proteomes" id="UP000261811"/>
    </source>
</evidence>
<evidence type="ECO:0000256" key="1">
    <source>
        <dbReference type="SAM" id="SignalP"/>
    </source>
</evidence>
<gene>
    <name evidence="2" type="ORF">DZF91_19165</name>
</gene>
<feature type="chain" id="PRO_5016918718" description="Secreted protein" evidence="1">
    <location>
        <begin position="22"/>
        <end position="97"/>
    </location>
</feature>
<keyword evidence="1" id="KW-0732">Signal</keyword>
<reference evidence="2 3" key="1">
    <citation type="submission" date="2018-08" db="EMBL/GenBank/DDBJ databases">
        <title>Actinomadura jelena sp. nov., a novel Actinomycete isolated from soil in Chad.</title>
        <authorList>
            <person name="Shi L."/>
        </authorList>
    </citation>
    <scope>NUCLEOTIDE SEQUENCE [LARGE SCALE GENOMIC DNA]</scope>
    <source>
        <strain evidence="2 3">NEAU-G17</strain>
    </source>
</reference>
<keyword evidence="3" id="KW-1185">Reference proteome</keyword>
<proteinExistence type="predicted"/>
<evidence type="ECO:0000313" key="2">
    <source>
        <dbReference type="EMBL" id="RFU40034.1"/>
    </source>
</evidence>
<name>A0A372JJK6_9ACTN</name>
<organism evidence="2 3">
    <name type="scientific">Actinomadura logoneensis</name>
    <dbReference type="NCBI Taxonomy" id="2293572"/>
    <lineage>
        <taxon>Bacteria</taxon>
        <taxon>Bacillati</taxon>
        <taxon>Actinomycetota</taxon>
        <taxon>Actinomycetes</taxon>
        <taxon>Streptosporangiales</taxon>
        <taxon>Thermomonosporaceae</taxon>
        <taxon>Actinomadura</taxon>
    </lineage>
</organism>
<dbReference type="AlphaFoldDB" id="A0A372JJK6"/>
<comment type="caution">
    <text evidence="2">The sequence shown here is derived from an EMBL/GenBank/DDBJ whole genome shotgun (WGS) entry which is preliminary data.</text>
</comment>
<protein>
    <recommendedName>
        <fullName evidence="4">Secreted protein</fullName>
    </recommendedName>
</protein>
<sequence length="97" mass="10249">MLALVAAASAAPLLTAAPAQATVLGNPTGCHAWKESTTSGMGVCTAANRGKWRVGVSCTDRHYYYSQWTGYTEPRRARCGGGTLTPGVDPWIDTMET</sequence>
<feature type="signal peptide" evidence="1">
    <location>
        <begin position="1"/>
        <end position="21"/>
    </location>
</feature>
<evidence type="ECO:0008006" key="4">
    <source>
        <dbReference type="Google" id="ProtNLM"/>
    </source>
</evidence>
<dbReference type="EMBL" id="QURH01000312">
    <property type="protein sequence ID" value="RFU40034.1"/>
    <property type="molecule type" value="Genomic_DNA"/>
</dbReference>
<accession>A0A372JJK6</accession>